<organism evidence="1 2">
    <name type="scientific">Actinospica acidithermotolerans</name>
    <dbReference type="NCBI Taxonomy" id="2828514"/>
    <lineage>
        <taxon>Bacteria</taxon>
        <taxon>Bacillati</taxon>
        <taxon>Actinomycetota</taxon>
        <taxon>Actinomycetes</taxon>
        <taxon>Catenulisporales</taxon>
        <taxon>Actinospicaceae</taxon>
        <taxon>Actinospica</taxon>
    </lineage>
</organism>
<accession>A0A941ELT7</accession>
<evidence type="ECO:0000313" key="1">
    <source>
        <dbReference type="EMBL" id="MBR7829924.1"/>
    </source>
</evidence>
<dbReference type="AlphaFoldDB" id="A0A941ELT7"/>
<dbReference type="Proteomes" id="UP000676325">
    <property type="component" value="Unassembled WGS sequence"/>
</dbReference>
<comment type="caution">
    <text evidence="1">The sequence shown here is derived from an EMBL/GenBank/DDBJ whole genome shotgun (WGS) entry which is preliminary data.</text>
</comment>
<dbReference type="InterPro" id="IPR024747">
    <property type="entry name" value="Pyridox_Oxase-rel"/>
</dbReference>
<sequence>MDTSDVKSLESLDRDEAVELLGSEQIGRLVYTRRALPAATPVNYVVRDGAVCFWTASAGTLAKAVHGAVVGFEVDRVDPETRTGWSVLVLGIAEVTTDPEELEIARVFGPQPWAPGRMEYLIRIPLAEVTGRRITPWFSFT</sequence>
<name>A0A941ELT7_9ACTN</name>
<keyword evidence="2" id="KW-1185">Reference proteome</keyword>
<reference evidence="1" key="1">
    <citation type="submission" date="2021-04" db="EMBL/GenBank/DDBJ databases">
        <title>Genome based classification of Actinospica acidithermotolerans sp. nov., an actinobacterium isolated from an Indonesian hot spring.</title>
        <authorList>
            <person name="Kusuma A.B."/>
            <person name="Putra K.E."/>
            <person name="Nafisah S."/>
            <person name="Loh J."/>
            <person name="Nouioui I."/>
            <person name="Goodfellow M."/>
        </authorList>
    </citation>
    <scope>NUCLEOTIDE SEQUENCE</scope>
    <source>
        <strain evidence="1">MGRD01-02</strain>
    </source>
</reference>
<dbReference type="SUPFAM" id="SSF50475">
    <property type="entry name" value="FMN-binding split barrel"/>
    <property type="match status" value="1"/>
</dbReference>
<dbReference type="Gene3D" id="2.30.110.10">
    <property type="entry name" value="Electron Transport, Fmn-binding Protein, Chain A"/>
    <property type="match status" value="1"/>
</dbReference>
<dbReference type="Pfam" id="PF12900">
    <property type="entry name" value="Pyridox_ox_2"/>
    <property type="match status" value="1"/>
</dbReference>
<protein>
    <submittedName>
        <fullName evidence="1">Pyridoxamine 5'-phosphate oxidase family protein</fullName>
    </submittedName>
</protein>
<dbReference type="InterPro" id="IPR012349">
    <property type="entry name" value="Split_barrel_FMN-bd"/>
</dbReference>
<evidence type="ECO:0000313" key="2">
    <source>
        <dbReference type="Proteomes" id="UP000676325"/>
    </source>
</evidence>
<dbReference type="EMBL" id="JAGSOH010000106">
    <property type="protein sequence ID" value="MBR7829924.1"/>
    <property type="molecule type" value="Genomic_DNA"/>
</dbReference>
<proteinExistence type="predicted"/>
<gene>
    <name evidence="1" type="ORF">KDK95_26710</name>
</gene>
<dbReference type="RefSeq" id="WP_212521057.1">
    <property type="nucleotide sequence ID" value="NZ_JAGSOH010000106.1"/>
</dbReference>